<dbReference type="SUPFAM" id="SSF54928">
    <property type="entry name" value="RNA-binding domain, RBD"/>
    <property type="match status" value="1"/>
</dbReference>
<dbReference type="OMA" id="DIRRIIM"/>
<evidence type="ECO:0000256" key="7">
    <source>
        <dbReference type="PROSITE-ProRule" id="PRU00176"/>
    </source>
</evidence>
<evidence type="ECO:0000256" key="1">
    <source>
        <dbReference type="ARBA" id="ARBA00004123"/>
    </source>
</evidence>
<feature type="domain" description="RRM" evidence="10">
    <location>
        <begin position="34"/>
        <end position="112"/>
    </location>
</feature>
<dbReference type="Gene3D" id="3.30.70.330">
    <property type="match status" value="1"/>
</dbReference>
<dbReference type="Pfam" id="PF00076">
    <property type="entry name" value="RRM_1"/>
    <property type="match status" value="1"/>
</dbReference>
<evidence type="ECO:0000256" key="8">
    <source>
        <dbReference type="RuleBase" id="RU364036"/>
    </source>
</evidence>
<feature type="region of interest" description="Disordered" evidence="9">
    <location>
        <begin position="115"/>
        <end position="134"/>
    </location>
</feature>
<evidence type="ECO:0000256" key="5">
    <source>
        <dbReference type="ARBA" id="ARBA00023187"/>
    </source>
</evidence>
<dbReference type="Proteomes" id="UP000022910">
    <property type="component" value="Unassembled WGS sequence"/>
</dbReference>
<dbReference type="InterPro" id="IPR027157">
    <property type="entry name" value="NCBP2"/>
</dbReference>
<dbReference type="GO" id="GO:0005634">
    <property type="term" value="C:nucleus"/>
    <property type="evidence" value="ECO:0007669"/>
    <property type="project" value="UniProtKB-SubCell"/>
</dbReference>
<comment type="similarity">
    <text evidence="2 8">Belongs to the RRM NCBP2 family.</text>
</comment>
<dbReference type="InterPro" id="IPR034148">
    <property type="entry name" value="NCBP2_RRM"/>
</dbReference>
<accession>A0A015JWP0</accession>
<dbReference type="AlphaFoldDB" id="A0A015JWP0"/>
<evidence type="ECO:0000259" key="10">
    <source>
        <dbReference type="PROSITE" id="PS50102"/>
    </source>
</evidence>
<evidence type="ECO:0000313" key="11">
    <source>
        <dbReference type="EMBL" id="EXX71745.1"/>
    </source>
</evidence>
<comment type="caution">
    <text evidence="11">The sequence shown here is derived from an EMBL/GenBank/DDBJ whole genome shotgun (WGS) entry which is preliminary data.</text>
</comment>
<keyword evidence="6 8" id="KW-0539">Nucleus</keyword>
<keyword evidence="3 8" id="KW-0507">mRNA processing</keyword>
<evidence type="ECO:0000256" key="2">
    <source>
        <dbReference type="ARBA" id="ARBA00010725"/>
    </source>
</evidence>
<dbReference type="OrthoDB" id="201398at2759"/>
<organism evidence="11 12">
    <name type="scientific">Rhizophagus irregularis (strain DAOM 197198w)</name>
    <name type="common">Glomus intraradices</name>
    <dbReference type="NCBI Taxonomy" id="1432141"/>
    <lineage>
        <taxon>Eukaryota</taxon>
        <taxon>Fungi</taxon>
        <taxon>Fungi incertae sedis</taxon>
        <taxon>Mucoromycota</taxon>
        <taxon>Glomeromycotina</taxon>
        <taxon>Glomeromycetes</taxon>
        <taxon>Glomerales</taxon>
        <taxon>Glomeraceae</taxon>
        <taxon>Rhizophagus</taxon>
    </lineage>
</organism>
<dbReference type="HOGENOM" id="CLU_070952_1_1_1"/>
<sequence>MTNIVQPLCVPSSYKDQQYQGLSTDFAKDLSNSMTLYVRNFSFYTTEEQIYELFSKAEEIKRIIMGLDKFQKTPCRFCFVEYYHHQNALDCMKYINSTKLDKRIIRTDLDPGYRDSRQFGRERSGGQDYDTGRGDWGHIHAKQEAEHARRQKEKYEAITIIPSGA</sequence>
<gene>
    <name evidence="11" type="ORF">RirG_075730</name>
</gene>
<dbReference type="CDD" id="cd12240">
    <property type="entry name" value="RRM_NCBP2"/>
    <property type="match status" value="1"/>
</dbReference>
<protein>
    <recommendedName>
        <fullName evidence="8">Nuclear cap-binding protein subunit 2</fullName>
    </recommendedName>
    <alternativeName>
        <fullName evidence="8">20 kDa nuclear cap-binding protein</fullName>
    </alternativeName>
</protein>
<dbReference type="InterPro" id="IPR035979">
    <property type="entry name" value="RBD_domain_sf"/>
</dbReference>
<name>A0A015JWP0_RHIIW</name>
<proteinExistence type="inferred from homology"/>
<dbReference type="PROSITE" id="PS50102">
    <property type="entry name" value="RRM"/>
    <property type="match status" value="1"/>
</dbReference>
<dbReference type="GO" id="GO:0005846">
    <property type="term" value="C:nuclear cap binding complex"/>
    <property type="evidence" value="ECO:0007669"/>
    <property type="project" value="InterPro"/>
</dbReference>
<evidence type="ECO:0000256" key="6">
    <source>
        <dbReference type="ARBA" id="ARBA00023242"/>
    </source>
</evidence>
<keyword evidence="12" id="KW-1185">Reference proteome</keyword>
<comment type="subcellular location">
    <subcellularLocation>
        <location evidence="1 8">Nucleus</location>
    </subcellularLocation>
</comment>
<dbReference type="PANTHER" id="PTHR18847:SF0">
    <property type="entry name" value="NUCLEAR CAP-BINDING PROTEIN SUBUNIT 2"/>
    <property type="match status" value="1"/>
</dbReference>
<dbReference type="SMART" id="SM00360">
    <property type="entry name" value="RRM"/>
    <property type="match status" value="1"/>
</dbReference>
<dbReference type="STRING" id="1432141.A0A015JWP0"/>
<keyword evidence="5 8" id="KW-0508">mRNA splicing</keyword>
<dbReference type="PANTHER" id="PTHR18847">
    <property type="entry name" value="20 KD NUCLEAR CAP BINDING PROTEIN"/>
    <property type="match status" value="1"/>
</dbReference>
<evidence type="ECO:0000256" key="9">
    <source>
        <dbReference type="SAM" id="MobiDB-lite"/>
    </source>
</evidence>
<dbReference type="InterPro" id="IPR000504">
    <property type="entry name" value="RRM_dom"/>
</dbReference>
<dbReference type="GO" id="GO:0000339">
    <property type="term" value="F:RNA cap binding"/>
    <property type="evidence" value="ECO:0007669"/>
    <property type="project" value="InterPro"/>
</dbReference>
<dbReference type="GO" id="GO:0045292">
    <property type="term" value="P:mRNA cis splicing, via spliceosome"/>
    <property type="evidence" value="ECO:0007669"/>
    <property type="project" value="InterPro"/>
</dbReference>
<evidence type="ECO:0000313" key="12">
    <source>
        <dbReference type="Proteomes" id="UP000022910"/>
    </source>
</evidence>
<keyword evidence="4 7" id="KW-0694">RNA-binding</keyword>
<dbReference type="EMBL" id="JEMT01015939">
    <property type="protein sequence ID" value="EXX71745.1"/>
    <property type="molecule type" value="Genomic_DNA"/>
</dbReference>
<reference evidence="11 12" key="1">
    <citation type="submission" date="2014-02" db="EMBL/GenBank/DDBJ databases">
        <title>Single nucleus genome sequencing reveals high similarity among nuclei of an endomycorrhizal fungus.</title>
        <authorList>
            <person name="Lin K."/>
            <person name="Geurts R."/>
            <person name="Zhang Z."/>
            <person name="Limpens E."/>
            <person name="Saunders D.G."/>
            <person name="Mu D."/>
            <person name="Pang E."/>
            <person name="Cao H."/>
            <person name="Cha H."/>
            <person name="Lin T."/>
            <person name="Zhou Q."/>
            <person name="Shang Y."/>
            <person name="Li Y."/>
            <person name="Ivanov S."/>
            <person name="Sharma T."/>
            <person name="Velzen R.V."/>
            <person name="Ruijter N.D."/>
            <person name="Aanen D.K."/>
            <person name="Win J."/>
            <person name="Kamoun S."/>
            <person name="Bisseling T."/>
            <person name="Huang S."/>
        </authorList>
    </citation>
    <scope>NUCLEOTIDE SEQUENCE [LARGE SCALE GENOMIC DNA]</scope>
    <source>
        <strain evidence="12">DAOM197198w</strain>
    </source>
</reference>
<evidence type="ECO:0000256" key="3">
    <source>
        <dbReference type="ARBA" id="ARBA00022664"/>
    </source>
</evidence>
<dbReference type="InterPro" id="IPR012677">
    <property type="entry name" value="Nucleotide-bd_a/b_plait_sf"/>
</dbReference>
<evidence type="ECO:0000256" key="4">
    <source>
        <dbReference type="ARBA" id="ARBA00022884"/>
    </source>
</evidence>